<name>A0A523UPS4_UNCT6</name>
<comment type="caution">
    <text evidence="2">The sequence shown here is derived from an EMBL/GenBank/DDBJ whole genome shotgun (WGS) entry which is preliminary data.</text>
</comment>
<proteinExistence type="predicted"/>
<sequence>MMRAIIRISKSLSLLVGVIGIVLALFFFAKSRKFKALTATIEASASVLEVPEPVPELTILYRGKEIEELYVLVLKIRNTGNLDITPKDFFGTFHFNTNASVVDAKIIETYPDNLGVALEVVGPEKVGFTKSLFKVGEWFKVKVTLLSAPQLDFSMNRIADLKRIVVVESAKPRTFPALLKYILQIIGGGLAALSIFIVAVNVILTVPASRTRAKEASLKSNMHTVQLAVEDFSTMAEGLYPATINATVAEVLRAQGHAAPPSATLSIVEVGAGDPATGVQIAESENSLLPSSFRNPLYGERSKPALGTWTERRVPQWSEETVGIVWYVPIGVKGKSAAGYMIYGVGAKQALSLVLTSGN</sequence>
<keyword evidence="1" id="KW-0812">Transmembrane</keyword>
<keyword evidence="1" id="KW-1133">Transmembrane helix</keyword>
<evidence type="ECO:0000256" key="1">
    <source>
        <dbReference type="SAM" id="Phobius"/>
    </source>
</evidence>
<reference evidence="2 3" key="1">
    <citation type="submission" date="2019-03" db="EMBL/GenBank/DDBJ databases">
        <title>Metabolic potential of uncultured bacteria and archaea associated with petroleum seepage in deep-sea sediments.</title>
        <authorList>
            <person name="Dong X."/>
            <person name="Hubert C."/>
        </authorList>
    </citation>
    <scope>NUCLEOTIDE SEQUENCE [LARGE SCALE GENOMIC DNA]</scope>
    <source>
        <strain evidence="2">E44_bin18</strain>
    </source>
</reference>
<accession>A0A523UPS4</accession>
<dbReference type="AlphaFoldDB" id="A0A523UPS4"/>
<dbReference type="EMBL" id="SOJN01000130">
    <property type="protein sequence ID" value="TET44301.1"/>
    <property type="molecule type" value="Genomic_DNA"/>
</dbReference>
<keyword evidence="1" id="KW-0472">Membrane</keyword>
<dbReference type="Proteomes" id="UP000315525">
    <property type="component" value="Unassembled WGS sequence"/>
</dbReference>
<evidence type="ECO:0000313" key="2">
    <source>
        <dbReference type="EMBL" id="TET44301.1"/>
    </source>
</evidence>
<evidence type="ECO:0000313" key="3">
    <source>
        <dbReference type="Proteomes" id="UP000315525"/>
    </source>
</evidence>
<organism evidence="2 3">
    <name type="scientific">candidate division TA06 bacterium</name>
    <dbReference type="NCBI Taxonomy" id="2250710"/>
    <lineage>
        <taxon>Bacteria</taxon>
        <taxon>Bacteria division TA06</taxon>
    </lineage>
</organism>
<feature type="transmembrane region" description="Helical" evidence="1">
    <location>
        <begin position="181"/>
        <end position="204"/>
    </location>
</feature>
<feature type="transmembrane region" description="Helical" evidence="1">
    <location>
        <begin position="12"/>
        <end position="29"/>
    </location>
</feature>
<protein>
    <submittedName>
        <fullName evidence="2">Uncharacterized protein</fullName>
    </submittedName>
</protein>
<gene>
    <name evidence="2" type="ORF">E3J62_10850</name>
</gene>